<dbReference type="Proteomes" id="UP000276991">
    <property type="component" value="Unassembled WGS sequence"/>
</dbReference>
<reference evidence="4 5" key="1">
    <citation type="submission" date="2018-08" db="EMBL/GenBank/DDBJ databases">
        <authorList>
            <person name="Laetsch R D."/>
            <person name="Stevens L."/>
            <person name="Kumar S."/>
            <person name="Blaxter L. M."/>
        </authorList>
    </citation>
    <scope>NUCLEOTIDE SEQUENCE [LARGE SCALE GENOMIC DNA]</scope>
</reference>
<feature type="repeat" description="ANK" evidence="2">
    <location>
        <begin position="50"/>
        <end position="82"/>
    </location>
</feature>
<dbReference type="PANTHER" id="PTHR44329">
    <property type="entry name" value="SERINE/THREONINE-PROTEIN KINASE TNNI3K-RELATED"/>
    <property type="match status" value="1"/>
</dbReference>
<dbReference type="PROSITE" id="PS50088">
    <property type="entry name" value="ANK_REPEAT"/>
    <property type="match status" value="3"/>
</dbReference>
<dbReference type="PANTHER" id="PTHR44329:SF57">
    <property type="entry name" value="INTEGRIN-LINKED PROTEIN KINASE"/>
    <property type="match status" value="1"/>
</dbReference>
<dbReference type="InterPro" id="IPR051681">
    <property type="entry name" value="Ser/Thr_Kinases-Pseudokinases"/>
</dbReference>
<dbReference type="GO" id="GO:0007229">
    <property type="term" value="P:integrin-mediated signaling pathway"/>
    <property type="evidence" value="ECO:0007669"/>
    <property type="project" value="TreeGrafter"/>
</dbReference>
<dbReference type="SUPFAM" id="SSF56112">
    <property type="entry name" value="Protein kinase-like (PK-like)"/>
    <property type="match status" value="1"/>
</dbReference>
<comment type="similarity">
    <text evidence="1">Belongs to the protein kinase superfamily. TKL Ser/Thr protein kinase family.</text>
</comment>
<dbReference type="Pfam" id="PF07714">
    <property type="entry name" value="PK_Tyr_Ser-Thr"/>
    <property type="match status" value="1"/>
</dbReference>
<name>A0A498S300_ACAVI</name>
<dbReference type="SMART" id="SM00248">
    <property type="entry name" value="ANK"/>
    <property type="match status" value="3"/>
</dbReference>
<dbReference type="Pfam" id="PF00023">
    <property type="entry name" value="Ank"/>
    <property type="match status" value="1"/>
</dbReference>
<dbReference type="Pfam" id="PF12796">
    <property type="entry name" value="Ank_2"/>
    <property type="match status" value="1"/>
</dbReference>
<gene>
    <name evidence="4" type="ORF">NAV_LOCUS1000</name>
</gene>
<sequence>MSLASNYHSHKPNVPIIMEDVFGWVREGNTFQVRVWLDDSEHDLNIGDDHAFSLLHWASKEGHVAIAELLLSRGARVNATNMGDDTSLHLAAAHGNREIVVKLLNRKADVNVANEHGMTPLHYACFWGYVQICEDLIRSGAVIGACNKKGQTPLDVCQPQARNAVAEIAREHGQNINERIPFKDHTWKGTKTRTRDATLSRYTGVDMASLSLSMKIAESHSGELWRGKWQGNDIVARILALPEVTPRISRDFQAEFPSLRHAFFSQIFAHSNICPVLACCNQPPNLIVISQLMPFGSLYNVLHEQTAVVIDQAQAIKFALDIARGMSFLHSLDPLILRYYLSSKHVVVDEDLTTKISMADTKFSFQEVGRLYSPAWMSPETLKYSPSDLNIRAADMWSFGVLLWEMNTREVPFSDLSPMEIGIKVALEGLRVPFPPGISRNMGRLMNICLNEDPGRRPNFDQIIPILEKMAQS</sequence>
<evidence type="ECO:0000313" key="5">
    <source>
        <dbReference type="Proteomes" id="UP000276991"/>
    </source>
</evidence>
<dbReference type="InterPro" id="IPR002110">
    <property type="entry name" value="Ankyrin_rpt"/>
</dbReference>
<dbReference type="InterPro" id="IPR011009">
    <property type="entry name" value="Kinase-like_dom_sf"/>
</dbReference>
<dbReference type="GO" id="GO:0001725">
    <property type="term" value="C:stress fiber"/>
    <property type="evidence" value="ECO:0007669"/>
    <property type="project" value="TreeGrafter"/>
</dbReference>
<evidence type="ECO:0000256" key="1">
    <source>
        <dbReference type="ARBA" id="ARBA00005843"/>
    </source>
</evidence>
<proteinExistence type="inferred from homology"/>
<dbReference type="GO" id="GO:0005925">
    <property type="term" value="C:focal adhesion"/>
    <property type="evidence" value="ECO:0007669"/>
    <property type="project" value="TreeGrafter"/>
</dbReference>
<dbReference type="STRING" id="6277.A0A498S300"/>
<accession>A0A498S300</accession>
<keyword evidence="2" id="KW-0040">ANK repeat</keyword>
<dbReference type="PIRSF" id="PIRSF000654">
    <property type="entry name" value="Integrin-linked_kinase"/>
    <property type="match status" value="1"/>
</dbReference>
<dbReference type="GO" id="GO:0004674">
    <property type="term" value="F:protein serine/threonine kinase activity"/>
    <property type="evidence" value="ECO:0007669"/>
    <property type="project" value="TreeGrafter"/>
</dbReference>
<dbReference type="Gene3D" id="1.10.510.10">
    <property type="entry name" value="Transferase(Phosphotransferase) domain 1"/>
    <property type="match status" value="1"/>
</dbReference>
<feature type="repeat" description="ANK" evidence="2">
    <location>
        <begin position="116"/>
        <end position="148"/>
    </location>
</feature>
<feature type="repeat" description="ANK" evidence="2">
    <location>
        <begin position="83"/>
        <end position="115"/>
    </location>
</feature>
<dbReference type="InterPro" id="IPR000719">
    <property type="entry name" value="Prot_kinase_dom"/>
</dbReference>
<dbReference type="Gene3D" id="1.25.40.20">
    <property type="entry name" value="Ankyrin repeat-containing domain"/>
    <property type="match status" value="1"/>
</dbReference>
<organism evidence="4 5">
    <name type="scientific">Acanthocheilonema viteae</name>
    <name type="common">Filarial nematode worm</name>
    <name type="synonym">Dipetalonema viteae</name>
    <dbReference type="NCBI Taxonomy" id="6277"/>
    <lineage>
        <taxon>Eukaryota</taxon>
        <taxon>Metazoa</taxon>
        <taxon>Ecdysozoa</taxon>
        <taxon>Nematoda</taxon>
        <taxon>Chromadorea</taxon>
        <taxon>Rhabditida</taxon>
        <taxon>Spirurina</taxon>
        <taxon>Spiruromorpha</taxon>
        <taxon>Filarioidea</taxon>
        <taxon>Onchocercidae</taxon>
        <taxon>Acanthocheilonema</taxon>
    </lineage>
</organism>
<dbReference type="FunFam" id="1.25.40.20:FF:000050">
    <property type="entry name" value="integrin-linked protein kinase"/>
    <property type="match status" value="1"/>
</dbReference>
<dbReference type="AlphaFoldDB" id="A0A498S300"/>
<dbReference type="EMBL" id="UPTC01000075">
    <property type="protein sequence ID" value="VBB26170.1"/>
    <property type="molecule type" value="Genomic_DNA"/>
</dbReference>
<dbReference type="InterPro" id="IPR001245">
    <property type="entry name" value="Ser-Thr/Tyr_kinase_cat_dom"/>
</dbReference>
<dbReference type="GO" id="GO:0034446">
    <property type="term" value="P:substrate adhesion-dependent cell spreading"/>
    <property type="evidence" value="ECO:0007669"/>
    <property type="project" value="TreeGrafter"/>
</dbReference>
<evidence type="ECO:0000313" key="4">
    <source>
        <dbReference type="EMBL" id="VBB26170.1"/>
    </source>
</evidence>
<feature type="domain" description="Protein kinase" evidence="3">
    <location>
        <begin position="210"/>
        <end position="467"/>
    </location>
</feature>
<dbReference type="GO" id="GO:0005524">
    <property type="term" value="F:ATP binding"/>
    <property type="evidence" value="ECO:0007669"/>
    <property type="project" value="InterPro"/>
</dbReference>
<dbReference type="GO" id="GO:0007160">
    <property type="term" value="P:cell-matrix adhesion"/>
    <property type="evidence" value="ECO:0007669"/>
    <property type="project" value="TreeGrafter"/>
</dbReference>
<keyword evidence="5" id="KW-1185">Reference proteome</keyword>
<dbReference type="OrthoDB" id="6718656at2759"/>
<evidence type="ECO:0000256" key="2">
    <source>
        <dbReference type="PROSITE-ProRule" id="PRU00023"/>
    </source>
</evidence>
<protein>
    <recommendedName>
        <fullName evidence="3">Protein kinase domain-containing protein</fullName>
    </recommendedName>
</protein>
<dbReference type="PROSITE" id="PS50011">
    <property type="entry name" value="PROTEIN_KINASE_DOM"/>
    <property type="match status" value="1"/>
</dbReference>
<dbReference type="InterPro" id="IPR036770">
    <property type="entry name" value="Ankyrin_rpt-contain_sf"/>
</dbReference>
<dbReference type="PROSITE" id="PS50297">
    <property type="entry name" value="ANK_REP_REGION"/>
    <property type="match status" value="3"/>
</dbReference>
<dbReference type="SUPFAM" id="SSF48403">
    <property type="entry name" value="Ankyrin repeat"/>
    <property type="match status" value="1"/>
</dbReference>
<evidence type="ECO:0000259" key="3">
    <source>
        <dbReference type="PROSITE" id="PS50011"/>
    </source>
</evidence>
<dbReference type="Gene3D" id="3.30.200.20">
    <property type="entry name" value="Phosphorylase Kinase, domain 1"/>
    <property type="match status" value="1"/>
</dbReference>
<dbReference type="FunFam" id="3.30.200.20:FF:000245">
    <property type="entry name" value="Integrin-linked protein kinase"/>
    <property type="match status" value="1"/>
</dbReference>